<dbReference type="SUPFAM" id="SSF68906">
    <property type="entry name" value="SAP domain"/>
    <property type="match status" value="1"/>
</dbReference>
<dbReference type="InterPro" id="IPR036361">
    <property type="entry name" value="SAP_dom_sf"/>
</dbReference>
<dbReference type="PROSITE" id="PS50800">
    <property type="entry name" value="SAP"/>
    <property type="match status" value="1"/>
</dbReference>
<dbReference type="Gene3D" id="3.40.50.300">
    <property type="entry name" value="P-loop containing nucleotide triphosphate hydrolases"/>
    <property type="match status" value="1"/>
</dbReference>
<dbReference type="InterPro" id="IPR013320">
    <property type="entry name" value="ConA-like_dom_sf"/>
</dbReference>
<dbReference type="GO" id="GO:0000380">
    <property type="term" value="P:alternative mRNA splicing, via spliceosome"/>
    <property type="evidence" value="ECO:0007669"/>
    <property type="project" value="TreeGrafter"/>
</dbReference>
<feature type="non-terminal residue" evidence="3">
    <location>
        <position position="616"/>
    </location>
</feature>
<feature type="compositionally biased region" description="Basic and acidic residues" evidence="1">
    <location>
        <begin position="130"/>
        <end position="151"/>
    </location>
</feature>
<feature type="compositionally biased region" description="Basic and acidic residues" evidence="1">
    <location>
        <begin position="379"/>
        <end position="424"/>
    </location>
</feature>
<sequence length="616" mass="70058">MSSTLDPAKLKVVELRAELSKRGLDSKGNKPALVKRLKEALEQELKEELPDTSIADTSTEDLDISQTQEHTSSEECKLPDKDIKSADSQCKLPELERKVDEEIPEGALDTESAPKEEKMETEETQMLEEEVTKDAETELEKPQGSEKTVDAEEKEEVDSQLEESKENGDQDEPKSRKSRWSSEMDGVESKQNDEQPQENNQVKSTDAVKSDNDAEPKGEKRRRSSPSPDRSQRRRSKSPIKEDEPPIDNDKVQLNDSDLHLQLDKESFLSAKPYHEGAFGFAWAGVRATHGVNLGKVCFEVKITEELKWEDFSKYYDKHRRDQHKSFSKHKADDEKKKNEDEPKNKEDEKSKNDSEQTENGEKSEIQLENQSETMETGENEKPEDNKNDVIKTDKNVESKDEVMETDVNKEQNLEGKGQTESKEQPELLPTHLFRVGWSLLDTGLQLGEDKFSYGYESSGRFVTDKQFQDYGIKFGVGDVVASFLSIDEDGANITYSVNGVTQQEAVTIPKSEFPENFALFPHVLSRNYAFELNLGSKEESWFAKPDSFEDYEYLDKIQTKIAGPVRPENRSDCEVILMCGLPASGKTHWVREYIQSNPGKNYTLLGNTHLLEKMT</sequence>
<gene>
    <name evidence="3" type="ORF">BDFB_008763</name>
</gene>
<feature type="compositionally biased region" description="Acidic residues" evidence="1">
    <location>
        <begin position="119"/>
        <end position="129"/>
    </location>
</feature>
<proteinExistence type="predicted"/>
<dbReference type="InterPro" id="IPR003877">
    <property type="entry name" value="SPRY_dom"/>
</dbReference>
<feature type="compositionally biased region" description="Basic and acidic residues" evidence="1">
    <location>
        <begin position="162"/>
        <end position="175"/>
    </location>
</feature>
<feature type="region of interest" description="Disordered" evidence="1">
    <location>
        <begin position="319"/>
        <end position="424"/>
    </location>
</feature>
<feature type="compositionally biased region" description="Acidic residues" evidence="1">
    <location>
        <begin position="152"/>
        <end position="161"/>
    </location>
</feature>
<comment type="caution">
    <text evidence="3">The sequence shown here is derived from an EMBL/GenBank/DDBJ whole genome shotgun (WGS) entry which is preliminary data.</text>
</comment>
<feature type="compositionally biased region" description="Basic and acidic residues" evidence="1">
    <location>
        <begin position="71"/>
        <end position="85"/>
    </location>
</feature>
<feature type="compositionally biased region" description="Polar residues" evidence="1">
    <location>
        <begin position="367"/>
        <end position="377"/>
    </location>
</feature>
<reference evidence="3 4" key="1">
    <citation type="submission" date="2017-03" db="EMBL/GenBank/DDBJ databases">
        <title>Genome of the blue death feigning beetle - Asbolus verrucosus.</title>
        <authorList>
            <person name="Rider S.D."/>
        </authorList>
    </citation>
    <scope>NUCLEOTIDE SEQUENCE [LARGE SCALE GENOMIC DNA]</scope>
    <source>
        <strain evidence="3">Butters</strain>
        <tissue evidence="3">Head and leg muscle</tissue>
    </source>
</reference>
<protein>
    <submittedName>
        <fullName evidence="3">Heterogeneous nuclear ribonucleoprotein U-like protein 2</fullName>
    </submittedName>
</protein>
<dbReference type="Gene3D" id="2.60.120.920">
    <property type="match status" value="1"/>
</dbReference>
<dbReference type="Pfam" id="PF02037">
    <property type="entry name" value="SAP"/>
    <property type="match status" value="1"/>
</dbReference>
<evidence type="ECO:0000256" key="1">
    <source>
        <dbReference type="SAM" id="MobiDB-lite"/>
    </source>
</evidence>
<keyword evidence="3" id="KW-0687">Ribonucleoprotein</keyword>
<organism evidence="3 4">
    <name type="scientific">Asbolus verrucosus</name>
    <name type="common">Desert ironclad beetle</name>
    <dbReference type="NCBI Taxonomy" id="1661398"/>
    <lineage>
        <taxon>Eukaryota</taxon>
        <taxon>Metazoa</taxon>
        <taxon>Ecdysozoa</taxon>
        <taxon>Arthropoda</taxon>
        <taxon>Hexapoda</taxon>
        <taxon>Insecta</taxon>
        <taxon>Pterygota</taxon>
        <taxon>Neoptera</taxon>
        <taxon>Endopterygota</taxon>
        <taxon>Coleoptera</taxon>
        <taxon>Polyphaga</taxon>
        <taxon>Cucujiformia</taxon>
        <taxon>Tenebrionidae</taxon>
        <taxon>Pimeliinae</taxon>
        <taxon>Asbolus</taxon>
    </lineage>
</organism>
<dbReference type="GO" id="GO:0003723">
    <property type="term" value="F:RNA binding"/>
    <property type="evidence" value="ECO:0007669"/>
    <property type="project" value="TreeGrafter"/>
</dbReference>
<dbReference type="AlphaFoldDB" id="A0A482VJB8"/>
<feature type="domain" description="SAP" evidence="2">
    <location>
        <begin position="7"/>
        <end position="41"/>
    </location>
</feature>
<dbReference type="EMBL" id="QDEB01094690">
    <property type="protein sequence ID" value="RZC32764.1"/>
    <property type="molecule type" value="Genomic_DNA"/>
</dbReference>
<dbReference type="SMART" id="SM00513">
    <property type="entry name" value="SAP"/>
    <property type="match status" value="1"/>
</dbReference>
<feature type="compositionally biased region" description="Basic and acidic residues" evidence="1">
    <location>
        <begin position="206"/>
        <end position="218"/>
    </location>
</feature>
<keyword evidence="4" id="KW-1185">Reference proteome</keyword>
<dbReference type="Proteomes" id="UP000292052">
    <property type="component" value="Unassembled WGS sequence"/>
</dbReference>
<dbReference type="InterPro" id="IPR027417">
    <property type="entry name" value="P-loop_NTPase"/>
</dbReference>
<feature type="compositionally biased region" description="Basic and acidic residues" evidence="1">
    <location>
        <begin position="330"/>
        <end position="366"/>
    </location>
</feature>
<dbReference type="SUPFAM" id="SSF49899">
    <property type="entry name" value="Concanavalin A-like lectins/glucanases"/>
    <property type="match status" value="1"/>
</dbReference>
<evidence type="ECO:0000259" key="2">
    <source>
        <dbReference type="PROSITE" id="PS50800"/>
    </source>
</evidence>
<dbReference type="GO" id="GO:1990904">
    <property type="term" value="C:ribonucleoprotein complex"/>
    <property type="evidence" value="ECO:0007669"/>
    <property type="project" value="UniProtKB-KW"/>
</dbReference>
<dbReference type="Gene3D" id="1.10.720.30">
    <property type="entry name" value="SAP domain"/>
    <property type="match status" value="1"/>
</dbReference>
<dbReference type="PANTHER" id="PTHR12381:SF56">
    <property type="entry name" value="B30.2_SPRY DOMAIN-CONTAINING PROTEIN-RELATED"/>
    <property type="match status" value="1"/>
</dbReference>
<accession>A0A482VJB8</accession>
<feature type="region of interest" description="Disordered" evidence="1">
    <location>
        <begin position="45"/>
        <end position="258"/>
    </location>
</feature>
<feature type="compositionally biased region" description="Basic and acidic residues" evidence="1">
    <location>
        <begin position="239"/>
        <end position="258"/>
    </location>
</feature>
<dbReference type="InterPro" id="IPR043136">
    <property type="entry name" value="B30.2/SPRY_sf"/>
</dbReference>
<name>A0A482VJB8_ASBVE</name>
<dbReference type="InterPro" id="IPR003034">
    <property type="entry name" value="SAP_dom"/>
</dbReference>
<dbReference type="STRING" id="1661398.A0A482VJB8"/>
<dbReference type="OrthoDB" id="445357at2759"/>
<evidence type="ECO:0000313" key="4">
    <source>
        <dbReference type="Proteomes" id="UP000292052"/>
    </source>
</evidence>
<dbReference type="SMART" id="SM00449">
    <property type="entry name" value="SPRY"/>
    <property type="match status" value="1"/>
</dbReference>
<evidence type="ECO:0000313" key="3">
    <source>
        <dbReference type="EMBL" id="RZC32764.1"/>
    </source>
</evidence>
<dbReference type="PANTHER" id="PTHR12381">
    <property type="entry name" value="HETEROGENEOUS NUCLEAR RIBONUCLEOPROTEIN U FAMILY MEMBER"/>
    <property type="match status" value="1"/>
</dbReference>
<dbReference type="GO" id="GO:0005634">
    <property type="term" value="C:nucleus"/>
    <property type="evidence" value="ECO:0007669"/>
    <property type="project" value="TreeGrafter"/>
</dbReference>